<dbReference type="Gene3D" id="1.10.45.10">
    <property type="entry name" value="Vanillyl-alcohol Oxidase, Chain A, domain 4"/>
    <property type="match status" value="1"/>
</dbReference>
<dbReference type="PROSITE" id="PS51387">
    <property type="entry name" value="FAD_PCMH"/>
    <property type="match status" value="1"/>
</dbReference>
<dbReference type="RefSeq" id="WP_162287651.1">
    <property type="nucleotide sequence ID" value="NZ_LT859958.1"/>
</dbReference>
<dbReference type="GO" id="GO:0071949">
    <property type="term" value="F:FAD binding"/>
    <property type="evidence" value="ECO:0007669"/>
    <property type="project" value="InterPro"/>
</dbReference>
<dbReference type="Proteomes" id="UP000195514">
    <property type="component" value="Chromosome I"/>
</dbReference>
<evidence type="ECO:0000256" key="4">
    <source>
        <dbReference type="ARBA" id="ARBA00023002"/>
    </source>
</evidence>
<sequence>MHTIISQPASRADFKTVKRIDGYEAIKTDYPIYLTDESKLVSTDANHLFIPRDEAELVAVIQAMSAQSIPITIAGSRTGLVGGSVPACGAIVSLERFDRVESLFFDEDHQEWVLRAGAYVSLKSLEAMLKSKRFPDLEKTEDASVRRSYERFKADADTYLYPPDPTEMSASLGGSVVTNASGARTFRFGATRNWVRGLRVVLANGEFIDIPRGKYFASEEGTFEIVNTAGERRTLTIPDYRLPETKCAAGFFTAPGMDLIDLFIGSEGVLGIVTQVDVALIKSEPKISIVQFLEDDYQAVRLTASLRSDQRIKLDFLEFYSGNALNLLRRVQAEAPSTVNMPPIPDEARSALFFELNYDSQSNNDHLVLLQEIIRQHGADPALSWAAHEPRELERFKVFRHLLPETVNSIIAERKKSIPKLHKLGTDLAVPDDHLMDIWTHYQENCDALNLEWVAFGHIGNNHIHVNILPRSIEELNQGLELYQLFAQKAVEWGGAVSAEHGIGKIKQNFLALMFTPEQISQMQHVKAVFDPDYLLNPGDLFPCEVCA</sequence>
<evidence type="ECO:0000259" key="5">
    <source>
        <dbReference type="PROSITE" id="PS51387"/>
    </source>
</evidence>
<keyword evidence="2" id="KW-0285">Flavoprotein</keyword>
<dbReference type="InterPro" id="IPR004113">
    <property type="entry name" value="FAD-bd_oxidored_4_C"/>
</dbReference>
<proteinExistence type="predicted"/>
<dbReference type="PANTHER" id="PTHR42934:SF2">
    <property type="entry name" value="GLYCOLATE OXIDASE SUBUNIT GLCD"/>
    <property type="match status" value="1"/>
</dbReference>
<dbReference type="GO" id="GO:0016491">
    <property type="term" value="F:oxidoreductase activity"/>
    <property type="evidence" value="ECO:0007669"/>
    <property type="project" value="UniProtKB-KW"/>
</dbReference>
<dbReference type="Pfam" id="PF01565">
    <property type="entry name" value="FAD_binding_4"/>
    <property type="match status" value="2"/>
</dbReference>
<evidence type="ECO:0000256" key="2">
    <source>
        <dbReference type="ARBA" id="ARBA00022630"/>
    </source>
</evidence>
<dbReference type="Gene3D" id="3.30.70.2740">
    <property type="match status" value="1"/>
</dbReference>
<dbReference type="InterPro" id="IPR016166">
    <property type="entry name" value="FAD-bd_PCMH"/>
</dbReference>
<keyword evidence="3" id="KW-0274">FAD</keyword>
<evidence type="ECO:0000256" key="3">
    <source>
        <dbReference type="ARBA" id="ARBA00022827"/>
    </source>
</evidence>
<evidence type="ECO:0000256" key="1">
    <source>
        <dbReference type="ARBA" id="ARBA00001974"/>
    </source>
</evidence>
<evidence type="ECO:0000313" key="6">
    <source>
        <dbReference type="EMBL" id="SMX53834.1"/>
    </source>
</evidence>
<dbReference type="SUPFAM" id="SSF56176">
    <property type="entry name" value="FAD-binding/transporter-associated domain-like"/>
    <property type="match status" value="1"/>
</dbReference>
<dbReference type="Pfam" id="PF02913">
    <property type="entry name" value="FAD-oxidase_C"/>
    <property type="match status" value="1"/>
</dbReference>
<organism evidence="6 7">
    <name type="scientific">Candidatus Brevifilum fermentans</name>
    <dbReference type="NCBI Taxonomy" id="1986204"/>
    <lineage>
        <taxon>Bacteria</taxon>
        <taxon>Bacillati</taxon>
        <taxon>Chloroflexota</taxon>
        <taxon>Anaerolineae</taxon>
        <taxon>Anaerolineales</taxon>
        <taxon>Anaerolineaceae</taxon>
        <taxon>Candidatus Brevifilum</taxon>
    </lineage>
</organism>
<dbReference type="SUPFAM" id="SSF55103">
    <property type="entry name" value="FAD-linked oxidases, C-terminal domain"/>
    <property type="match status" value="1"/>
</dbReference>
<dbReference type="InterPro" id="IPR036318">
    <property type="entry name" value="FAD-bd_PCMH-like_sf"/>
</dbReference>
<comment type="cofactor">
    <cofactor evidence="1">
        <name>FAD</name>
        <dbReference type="ChEBI" id="CHEBI:57692"/>
    </cofactor>
</comment>
<gene>
    <name evidence="6" type="ORF">CFX1CAM_0769</name>
</gene>
<keyword evidence="4" id="KW-0560">Oxidoreductase</keyword>
<reference evidence="7" key="1">
    <citation type="submission" date="2017-05" db="EMBL/GenBank/DDBJ databases">
        <authorList>
            <person name="Kirkegaard R."/>
            <person name="Mcilroy J S."/>
        </authorList>
    </citation>
    <scope>NUCLEOTIDE SEQUENCE [LARGE SCALE GENOMIC DNA]</scope>
</reference>
<dbReference type="KEGG" id="abat:CFX1CAM_0769"/>
<keyword evidence="7" id="KW-1185">Reference proteome</keyword>
<dbReference type="PANTHER" id="PTHR42934">
    <property type="entry name" value="GLYCOLATE OXIDASE SUBUNIT GLCD"/>
    <property type="match status" value="1"/>
</dbReference>
<dbReference type="InterPro" id="IPR051914">
    <property type="entry name" value="FAD-linked_OxidoTrans_Type4"/>
</dbReference>
<dbReference type="InterPro" id="IPR006094">
    <property type="entry name" value="Oxid_FAD_bind_N"/>
</dbReference>
<dbReference type="AlphaFoldDB" id="A0A1Y6K2H4"/>
<dbReference type="EMBL" id="LT859958">
    <property type="protein sequence ID" value="SMX53834.1"/>
    <property type="molecule type" value="Genomic_DNA"/>
</dbReference>
<accession>A0A1Y6K2H4</accession>
<name>A0A1Y6K2H4_9CHLR</name>
<protein>
    <submittedName>
        <fullName evidence="6">Putative Oxidoreductase, FAD-binding</fullName>
    </submittedName>
</protein>
<dbReference type="InterPro" id="IPR016171">
    <property type="entry name" value="Vanillyl_alc_oxidase_C-sub2"/>
</dbReference>
<dbReference type="Gene3D" id="3.30.43.10">
    <property type="entry name" value="Uridine Diphospho-n-acetylenolpyruvylglucosamine Reductase, domain 2"/>
    <property type="match status" value="1"/>
</dbReference>
<dbReference type="Gene3D" id="3.30.465.10">
    <property type="match status" value="1"/>
</dbReference>
<feature type="domain" description="FAD-binding PCMH-type" evidence="5">
    <location>
        <begin position="41"/>
        <end position="283"/>
    </location>
</feature>
<dbReference type="InterPro" id="IPR016164">
    <property type="entry name" value="FAD-linked_Oxase-like_C"/>
</dbReference>
<dbReference type="InterPro" id="IPR016167">
    <property type="entry name" value="FAD-bd_PCMH_sub1"/>
</dbReference>
<evidence type="ECO:0000313" key="7">
    <source>
        <dbReference type="Proteomes" id="UP000195514"/>
    </source>
</evidence>
<dbReference type="InterPro" id="IPR016169">
    <property type="entry name" value="FAD-bd_PCMH_sub2"/>
</dbReference>